<reference evidence="2 3" key="1">
    <citation type="submission" date="2019-07" db="EMBL/GenBank/DDBJ databases">
        <title>Ln-dependent methylotrophs.</title>
        <authorList>
            <person name="Tani A."/>
        </authorList>
    </citation>
    <scope>NUCLEOTIDE SEQUENCE [LARGE SCALE GENOMIC DNA]</scope>
    <source>
        <strain evidence="2 3">SM12</strain>
    </source>
</reference>
<dbReference type="CDD" id="cd04301">
    <property type="entry name" value="NAT_SF"/>
    <property type="match status" value="1"/>
</dbReference>
<evidence type="ECO:0000313" key="3">
    <source>
        <dbReference type="Proteomes" id="UP000316801"/>
    </source>
</evidence>
<dbReference type="Pfam" id="PF18014">
    <property type="entry name" value="Acetyltransf_18"/>
    <property type="match status" value="1"/>
</dbReference>
<comment type="caution">
    <text evidence="2">The sequence shown here is derived from an EMBL/GenBank/DDBJ whole genome shotgun (WGS) entry which is preliminary data.</text>
</comment>
<dbReference type="GO" id="GO:0016747">
    <property type="term" value="F:acyltransferase activity, transferring groups other than amino-acyl groups"/>
    <property type="evidence" value="ECO:0007669"/>
    <property type="project" value="InterPro"/>
</dbReference>
<dbReference type="EMBL" id="VJMG01000015">
    <property type="protein sequence ID" value="TRL40294.1"/>
    <property type="molecule type" value="Genomic_DNA"/>
</dbReference>
<sequence>MDNTASIRLESFELEIADIMEADLASLHALSLAVGWPHRPQDWTTVLSLGRGIVARDSIGRVLGSAMRFDHDPHFATVGMVITSPRLQAQGAGRTMMEHILEGIGDRRLGLNATRQARQLYTSLGFQREATVYQCQGEAVVPPGPDRSVEGSLVHLPSAPWDEIVALDARGYGALRHRTLDALRPLSAGTALVRDGRVVAYALCRPFGRGHVVGPVVAATDCDAIAVMRPHVESHAGTFLRIDTRQKGGAFAQFVLSCGMTIFDTVTSMSLNGRWTSLHPEAGEPMVYGLATQALS</sequence>
<organism evidence="2 3">
    <name type="scientific">Rhizobium straminoryzae</name>
    <dbReference type="NCBI Taxonomy" id="1387186"/>
    <lineage>
        <taxon>Bacteria</taxon>
        <taxon>Pseudomonadati</taxon>
        <taxon>Pseudomonadota</taxon>
        <taxon>Alphaproteobacteria</taxon>
        <taxon>Hyphomicrobiales</taxon>
        <taxon>Rhizobiaceae</taxon>
        <taxon>Rhizobium/Agrobacterium group</taxon>
        <taxon>Rhizobium</taxon>
    </lineage>
</organism>
<name>A0A549TDY2_9HYPH</name>
<dbReference type="SUPFAM" id="SSF55729">
    <property type="entry name" value="Acyl-CoA N-acyltransferases (Nat)"/>
    <property type="match status" value="1"/>
</dbReference>
<dbReference type="Proteomes" id="UP000316801">
    <property type="component" value="Unassembled WGS sequence"/>
</dbReference>
<evidence type="ECO:0000313" key="2">
    <source>
        <dbReference type="EMBL" id="TRL40294.1"/>
    </source>
</evidence>
<keyword evidence="2" id="KW-0808">Transferase</keyword>
<feature type="domain" description="N-acetyltransferase" evidence="1">
    <location>
        <begin position="14"/>
        <end position="147"/>
    </location>
</feature>
<dbReference type="PANTHER" id="PTHR47237">
    <property type="entry name" value="SLL0310 PROTEIN"/>
    <property type="match status" value="1"/>
</dbReference>
<dbReference type="AlphaFoldDB" id="A0A549TDY2"/>
<dbReference type="Gene3D" id="3.40.630.30">
    <property type="match status" value="1"/>
</dbReference>
<keyword evidence="3" id="KW-1185">Reference proteome</keyword>
<dbReference type="InterPro" id="IPR052729">
    <property type="entry name" value="Acyl/Acetyltrans_Enzymes"/>
</dbReference>
<dbReference type="PANTHER" id="PTHR47237:SF2">
    <property type="entry name" value="BLL4206 PROTEIN"/>
    <property type="match status" value="1"/>
</dbReference>
<dbReference type="InterPro" id="IPR000182">
    <property type="entry name" value="GNAT_dom"/>
</dbReference>
<gene>
    <name evidence="2" type="ORF">FNA46_07025</name>
</gene>
<dbReference type="Gene3D" id="3.40.630.90">
    <property type="match status" value="1"/>
</dbReference>
<proteinExistence type="predicted"/>
<dbReference type="RefSeq" id="WP_143124404.1">
    <property type="nucleotide sequence ID" value="NZ_VJMG01000015.1"/>
</dbReference>
<dbReference type="InterPro" id="IPR041496">
    <property type="entry name" value="YitH/HolE_GNAT"/>
</dbReference>
<accession>A0A549TDY2</accession>
<evidence type="ECO:0000259" key="1">
    <source>
        <dbReference type="PROSITE" id="PS51186"/>
    </source>
</evidence>
<dbReference type="PROSITE" id="PS51186">
    <property type="entry name" value="GNAT"/>
    <property type="match status" value="1"/>
</dbReference>
<dbReference type="Pfam" id="PF13508">
    <property type="entry name" value="Acetyltransf_7"/>
    <property type="match status" value="1"/>
</dbReference>
<dbReference type="InterPro" id="IPR016181">
    <property type="entry name" value="Acyl_CoA_acyltransferase"/>
</dbReference>
<protein>
    <submittedName>
        <fullName evidence="2">GNAT family N-acetyltransferase</fullName>
    </submittedName>
</protein>